<reference evidence="1 2" key="1">
    <citation type="submission" date="2017-06" db="EMBL/GenBank/DDBJ databases">
        <authorList>
            <person name="Kim H.J."/>
            <person name="Triplett B.A."/>
        </authorList>
    </citation>
    <scope>NUCLEOTIDE SEQUENCE [LARGE SCALE GENOMIC DNA]</scope>
    <source>
        <strain evidence="1 2">594</strain>
    </source>
</reference>
<evidence type="ECO:0000313" key="1">
    <source>
        <dbReference type="EMBL" id="OWQ71865.1"/>
    </source>
</evidence>
<organism evidence="1 2">
    <name type="scientific">Stenotrophomonas maltophilia</name>
    <name type="common">Pseudomonas maltophilia</name>
    <name type="synonym">Xanthomonas maltophilia</name>
    <dbReference type="NCBI Taxonomy" id="40324"/>
    <lineage>
        <taxon>Bacteria</taxon>
        <taxon>Pseudomonadati</taxon>
        <taxon>Pseudomonadota</taxon>
        <taxon>Gammaproteobacteria</taxon>
        <taxon>Lysobacterales</taxon>
        <taxon>Lysobacteraceae</taxon>
        <taxon>Stenotrophomonas</taxon>
        <taxon>Stenotrophomonas maltophilia group</taxon>
    </lineage>
</organism>
<evidence type="ECO:0000313" key="2">
    <source>
        <dbReference type="Proteomes" id="UP000197090"/>
    </source>
</evidence>
<dbReference type="Proteomes" id="UP000197090">
    <property type="component" value="Unassembled WGS sequence"/>
</dbReference>
<name>A0A246I1S1_STEMA</name>
<dbReference type="EMBL" id="NIVX01000092">
    <property type="protein sequence ID" value="OWQ71865.1"/>
    <property type="molecule type" value="Genomic_DNA"/>
</dbReference>
<gene>
    <name evidence="1" type="ORF">CEE63_15595</name>
</gene>
<protein>
    <submittedName>
        <fullName evidence="1">Uncharacterized protein</fullName>
    </submittedName>
</protein>
<proteinExistence type="predicted"/>
<comment type="caution">
    <text evidence="1">The sequence shown here is derived from an EMBL/GenBank/DDBJ whole genome shotgun (WGS) entry which is preliminary data.</text>
</comment>
<sequence length="94" mass="10748">MITLSSHWIPWQRTMAHARLQASYLNKQMGRKVAGDQLLVGFLQRGKSCSRSLEKSSSWSQLRQGLNSKFNPWPQGPKTAVGQGHPWIRKIYRG</sequence>
<dbReference type="AlphaFoldDB" id="A0A246I1S1"/>
<accession>A0A246I1S1</accession>